<dbReference type="RefSeq" id="WP_101532593.1">
    <property type="nucleotide sequence ID" value="NZ_PKUQ01000008.1"/>
</dbReference>
<dbReference type="GO" id="GO:0016539">
    <property type="term" value="P:intein-mediated protein splicing"/>
    <property type="evidence" value="ECO:0007669"/>
    <property type="project" value="InterPro"/>
</dbReference>
<dbReference type="PROSITE" id="PS50817">
    <property type="entry name" value="INTEIN_N_TER"/>
    <property type="match status" value="1"/>
</dbReference>
<dbReference type="InterPro" id="IPR036844">
    <property type="entry name" value="Hint_dom_sf"/>
</dbReference>
<feature type="compositionally biased region" description="Basic residues" evidence="1">
    <location>
        <begin position="400"/>
        <end position="410"/>
    </location>
</feature>
<dbReference type="CDD" id="cd00081">
    <property type="entry name" value="Hint"/>
    <property type="match status" value="1"/>
</dbReference>
<dbReference type="Gene3D" id="2.170.16.10">
    <property type="entry name" value="Hedgehog/Intein (Hint) domain"/>
    <property type="match status" value="1"/>
</dbReference>
<comment type="caution">
    <text evidence="2">The sequence shown here is derived from an EMBL/GenBank/DDBJ whole genome shotgun (WGS) entry which is preliminary data.</text>
</comment>
<dbReference type="InterPro" id="IPR006141">
    <property type="entry name" value="Intein_N"/>
</dbReference>
<organism evidence="2 3">
    <name type="scientific">Cohaesibacter celericrescens</name>
    <dbReference type="NCBI Taxonomy" id="2067669"/>
    <lineage>
        <taxon>Bacteria</taxon>
        <taxon>Pseudomonadati</taxon>
        <taxon>Pseudomonadota</taxon>
        <taxon>Alphaproteobacteria</taxon>
        <taxon>Hyphomicrobiales</taxon>
        <taxon>Cohaesibacteraceae</taxon>
    </lineage>
</organism>
<dbReference type="AlphaFoldDB" id="A0A2N5XUZ8"/>
<dbReference type="Proteomes" id="UP000234881">
    <property type="component" value="Unassembled WGS sequence"/>
</dbReference>
<feature type="compositionally biased region" description="Basic residues" evidence="1">
    <location>
        <begin position="380"/>
        <end position="391"/>
    </location>
</feature>
<proteinExistence type="predicted"/>
<reference evidence="2 3" key="1">
    <citation type="submission" date="2018-01" db="EMBL/GenBank/DDBJ databases">
        <title>The draft genome sequence of Cohaesibacter sp. H1304.</title>
        <authorList>
            <person name="Wang N.-N."/>
            <person name="Du Z.-J."/>
        </authorList>
    </citation>
    <scope>NUCLEOTIDE SEQUENCE [LARGE SCALE GENOMIC DNA]</scope>
    <source>
        <strain evidence="2 3">H1304</strain>
    </source>
</reference>
<evidence type="ECO:0000313" key="2">
    <source>
        <dbReference type="EMBL" id="PLW78342.1"/>
    </source>
</evidence>
<accession>A0A2N5XUZ8</accession>
<evidence type="ECO:0000256" key="1">
    <source>
        <dbReference type="SAM" id="MobiDB-lite"/>
    </source>
</evidence>
<dbReference type="OrthoDB" id="8451433at2"/>
<feature type="region of interest" description="Disordered" evidence="1">
    <location>
        <begin position="366"/>
        <end position="410"/>
    </location>
</feature>
<dbReference type="SUPFAM" id="SSF51294">
    <property type="entry name" value="Hedgehog/intein (Hint) domain"/>
    <property type="match status" value="1"/>
</dbReference>
<evidence type="ECO:0000313" key="3">
    <source>
        <dbReference type="Proteomes" id="UP000234881"/>
    </source>
</evidence>
<evidence type="ECO:0008006" key="4">
    <source>
        <dbReference type="Google" id="ProtNLM"/>
    </source>
</evidence>
<gene>
    <name evidence="2" type="ORF">C0081_04395</name>
</gene>
<dbReference type="EMBL" id="PKUQ01000008">
    <property type="protein sequence ID" value="PLW78342.1"/>
    <property type="molecule type" value="Genomic_DNA"/>
</dbReference>
<name>A0A2N5XUZ8_9HYPH</name>
<sequence>MSLPDGNHTVNLNKVGAQFRGAESETIGGFVADVTVNVAVVNGKATIVDGSWSQSIHKPIDQYDFYPLWSTHRSLNGNILTLGLHVVDAVLPPWTPSKPYGIAILGTRNLELPQNGYSVPPPKCFLAGTPITMADGSEKPIEEVEPEDWVLSYDKDGNLKPGRVTQTFTNTAKQILDVHGLMVTPGHVTLCGDGEFEGQHVPIMDILRSDGALVMKDGSKIRAATGCPLGSIGDRFIHAIIGESQPDGRVKVSEVGQLRLGTRFINEDGEDISIEEIIYARGGMLTEDGYIKASIDGPKMPFRWTNNSKLPKPEDYILQRSATTLSHVYQVGEWEAVGPQMPMPRFPNLPDAAISRNPAVIQAAPANVPLSMRDGARTPSKPRRTMSRKQRRAAEANARKASKAKKVTVH</sequence>
<keyword evidence="3" id="KW-1185">Reference proteome</keyword>
<protein>
    <recommendedName>
        <fullName evidence="4">Hedgehog/Intein (Hint) domain-containing protein</fullName>
    </recommendedName>
</protein>